<reference evidence="1 2" key="1">
    <citation type="submission" date="2019-05" db="EMBL/GenBank/DDBJ databases">
        <title>Another draft genome of Portunus trituberculatus and its Hox gene families provides insights of decapod evolution.</title>
        <authorList>
            <person name="Jeong J.-H."/>
            <person name="Song I."/>
            <person name="Kim S."/>
            <person name="Choi T."/>
            <person name="Kim D."/>
            <person name="Ryu S."/>
            <person name="Kim W."/>
        </authorList>
    </citation>
    <scope>NUCLEOTIDE SEQUENCE [LARGE SCALE GENOMIC DNA]</scope>
    <source>
        <tissue evidence="1">Muscle</tissue>
    </source>
</reference>
<sequence>MLYSIIMLLLLLR</sequence>
<evidence type="ECO:0000313" key="2">
    <source>
        <dbReference type="Proteomes" id="UP000324222"/>
    </source>
</evidence>
<dbReference type="Proteomes" id="UP000324222">
    <property type="component" value="Unassembled WGS sequence"/>
</dbReference>
<evidence type="ECO:0000313" key="1">
    <source>
        <dbReference type="EMBL" id="MPC79415.1"/>
    </source>
</evidence>
<proteinExistence type="predicted"/>
<dbReference type="EMBL" id="VSRR010051087">
    <property type="protein sequence ID" value="MPC79415.1"/>
    <property type="molecule type" value="Genomic_DNA"/>
</dbReference>
<keyword evidence="2" id="KW-1185">Reference proteome</keyword>
<accession>A0A5B7IB26</accession>
<gene>
    <name evidence="1" type="ORF">E2C01_073942</name>
</gene>
<organism evidence="1 2">
    <name type="scientific">Portunus trituberculatus</name>
    <name type="common">Swimming crab</name>
    <name type="synonym">Neptunus trituberculatus</name>
    <dbReference type="NCBI Taxonomy" id="210409"/>
    <lineage>
        <taxon>Eukaryota</taxon>
        <taxon>Metazoa</taxon>
        <taxon>Ecdysozoa</taxon>
        <taxon>Arthropoda</taxon>
        <taxon>Crustacea</taxon>
        <taxon>Multicrustacea</taxon>
        <taxon>Malacostraca</taxon>
        <taxon>Eumalacostraca</taxon>
        <taxon>Eucarida</taxon>
        <taxon>Decapoda</taxon>
        <taxon>Pleocyemata</taxon>
        <taxon>Brachyura</taxon>
        <taxon>Eubrachyura</taxon>
        <taxon>Portunoidea</taxon>
        <taxon>Portunidae</taxon>
        <taxon>Portuninae</taxon>
        <taxon>Portunus</taxon>
    </lineage>
</organism>
<name>A0A5B7IB26_PORTR</name>
<protein>
    <submittedName>
        <fullName evidence="1">Uncharacterized protein</fullName>
    </submittedName>
</protein>
<comment type="caution">
    <text evidence="1">The sequence shown here is derived from an EMBL/GenBank/DDBJ whole genome shotgun (WGS) entry which is preliminary data.</text>
</comment>